<keyword evidence="2" id="KW-1185">Reference proteome</keyword>
<sequence>MLMSWEYSQHDCEAKSSASNAARVKYANRPQKRADLKFIVSILVQLFTRKPKASSSRVNSSEYSSATDCTDGTLQGGSFRICSLPTAVLGAAFARPLSGILGAAKLPWLVTSPLASANSSKSFRDVRTPQSLKGCGYGISTRILVTAEKMLSHPLYTNAAKQFLRFLNKPQGEHLPLDESRSFAKATYYSKASSAAPAVTQSSPFLITITAPLSNFVVNQPNVIVLIAAVNHIGFEVVQFGCRGRKQVKGIRIERDRWIHAFQELTNRCRRVGTDRFVYRGGRFNVVHVLGTKRTSGLQFTQEGEVSTCREFARITQHMRVSEDSRIHGFTSSEIDTQIEAFTQVPPVGFVLVVQRLYSYEGQMWKNNVVPPFKFLARGCMFANRLAKHQSKSVRGHSQLHLDKIVYDVDAGAEIDLRTVICKPQIPLLGRSRCRIILGSLRHFRLRAGFLGPVSRQPGERSGQWTFISLPLKLVSVYLAQERRASLKSVHGRSLGSRFEAAKKACLNQCAGVPSRELWSVGITHQQEMSKLVVRGDLIKSWYEEMVIFRRTRMATIDHTVEGRIGLAWRDLKPQCIAKRCRCGIRDDNRDWQGRTHTVAVFIAASKSWTTFFAASGLGIVSARYSFVINFRPARKQFYDTGSLRKTTTFACFNKYGKGVYLQEGKHFQVCDPLDLHTNVSHTTLFRESFLQPTVELPMRTLYNTYLRHT</sequence>
<organism evidence="1 2">
    <name type="scientific">Clonorchis sinensis</name>
    <name type="common">Chinese liver fluke</name>
    <dbReference type="NCBI Taxonomy" id="79923"/>
    <lineage>
        <taxon>Eukaryota</taxon>
        <taxon>Metazoa</taxon>
        <taxon>Spiralia</taxon>
        <taxon>Lophotrochozoa</taxon>
        <taxon>Platyhelminthes</taxon>
        <taxon>Trematoda</taxon>
        <taxon>Digenea</taxon>
        <taxon>Opisthorchiida</taxon>
        <taxon>Opisthorchiata</taxon>
        <taxon>Opisthorchiidae</taxon>
        <taxon>Clonorchis</taxon>
    </lineage>
</organism>
<proteinExistence type="predicted"/>
<reference key="2">
    <citation type="submission" date="2011-10" db="EMBL/GenBank/DDBJ databases">
        <title>The genome and transcriptome sequence of Clonorchis sinensis provide insights into the carcinogenic liver fluke.</title>
        <authorList>
            <person name="Wang X."/>
            <person name="Huang Y."/>
            <person name="Chen W."/>
            <person name="Liu H."/>
            <person name="Guo L."/>
            <person name="Chen Y."/>
            <person name="Luo F."/>
            <person name="Zhou W."/>
            <person name="Sun J."/>
            <person name="Mao Q."/>
            <person name="Liang P."/>
            <person name="Zhou C."/>
            <person name="Tian Y."/>
            <person name="Men J."/>
            <person name="Lv X."/>
            <person name="Huang L."/>
            <person name="Zhou J."/>
            <person name="Hu Y."/>
            <person name="Li R."/>
            <person name="Zhang F."/>
            <person name="Lei H."/>
            <person name="Li X."/>
            <person name="Hu X."/>
            <person name="Liang C."/>
            <person name="Xu J."/>
            <person name="Wu Z."/>
            <person name="Yu X."/>
        </authorList>
    </citation>
    <scope>NUCLEOTIDE SEQUENCE</scope>
    <source>
        <strain>Henan</strain>
    </source>
</reference>
<gene>
    <name evidence="1" type="ORF">CLF_111794</name>
</gene>
<evidence type="ECO:0000313" key="1">
    <source>
        <dbReference type="EMBL" id="GAA56904.1"/>
    </source>
</evidence>
<accession>G7YVC4</accession>
<protein>
    <submittedName>
        <fullName evidence="1">Uncharacterized protein</fullName>
    </submittedName>
</protein>
<reference evidence="1" key="1">
    <citation type="journal article" date="2011" name="Genome Biol.">
        <title>The draft genome of the carcinogenic human liver fluke Clonorchis sinensis.</title>
        <authorList>
            <person name="Wang X."/>
            <person name="Chen W."/>
            <person name="Huang Y."/>
            <person name="Sun J."/>
            <person name="Men J."/>
            <person name="Liu H."/>
            <person name="Luo F."/>
            <person name="Guo L."/>
            <person name="Lv X."/>
            <person name="Deng C."/>
            <person name="Zhou C."/>
            <person name="Fan Y."/>
            <person name="Li X."/>
            <person name="Huang L."/>
            <person name="Hu Y."/>
            <person name="Liang C."/>
            <person name="Hu X."/>
            <person name="Xu J."/>
            <person name="Yu X."/>
        </authorList>
    </citation>
    <scope>NUCLEOTIDE SEQUENCE [LARGE SCALE GENOMIC DNA]</scope>
    <source>
        <strain evidence="1">Henan</strain>
    </source>
</reference>
<dbReference type="EMBL" id="DF144439">
    <property type="protein sequence ID" value="GAA56904.1"/>
    <property type="molecule type" value="Genomic_DNA"/>
</dbReference>
<name>G7YVC4_CLOSI</name>
<evidence type="ECO:0000313" key="2">
    <source>
        <dbReference type="Proteomes" id="UP000008909"/>
    </source>
</evidence>
<dbReference type="Proteomes" id="UP000008909">
    <property type="component" value="Unassembled WGS sequence"/>
</dbReference>
<dbReference type="AlphaFoldDB" id="G7YVC4"/>